<evidence type="ECO:0000256" key="1">
    <source>
        <dbReference type="ARBA" id="ARBA00012352"/>
    </source>
</evidence>
<dbReference type="GO" id="GO:0006869">
    <property type="term" value="P:lipid transport"/>
    <property type="evidence" value="ECO:0007669"/>
    <property type="project" value="UniProtKB-KW"/>
</dbReference>
<dbReference type="Pfam" id="PF22691">
    <property type="entry name" value="Thiolase_C_1"/>
    <property type="match status" value="1"/>
</dbReference>
<dbReference type="Proteomes" id="UP000264006">
    <property type="component" value="Chromosome"/>
</dbReference>
<evidence type="ECO:0000256" key="5">
    <source>
        <dbReference type="ARBA" id="ARBA00023121"/>
    </source>
</evidence>
<keyword evidence="3" id="KW-0808">Transferase</keyword>
<feature type="domain" description="Thiolase N-terminal" evidence="7">
    <location>
        <begin position="9"/>
        <end position="189"/>
    </location>
</feature>
<dbReference type="OrthoDB" id="9785768at2"/>
<name>A0A346XWV5_9ACTN</name>
<evidence type="ECO:0000256" key="3">
    <source>
        <dbReference type="ARBA" id="ARBA00022679"/>
    </source>
</evidence>
<dbReference type="PANTHER" id="PTHR42870">
    <property type="entry name" value="ACETYL-COA C-ACETYLTRANSFERASE"/>
    <property type="match status" value="1"/>
</dbReference>
<dbReference type="EC" id="2.3.1.176" evidence="1"/>
<dbReference type="InterPro" id="IPR020616">
    <property type="entry name" value="Thiolase_N"/>
</dbReference>
<reference evidence="9 10" key="1">
    <citation type="submission" date="2018-09" db="EMBL/GenBank/DDBJ databases">
        <title>Complete genome sequence of Euzebya sp. DY32-46 isolated from seawater of Pacific Ocean.</title>
        <authorList>
            <person name="Xu L."/>
            <person name="Wu Y.-H."/>
            <person name="Xu X.-W."/>
        </authorList>
    </citation>
    <scope>NUCLEOTIDE SEQUENCE [LARGE SCALE GENOMIC DNA]</scope>
    <source>
        <strain evidence="9 10">DY32-46</strain>
    </source>
</reference>
<evidence type="ECO:0000256" key="4">
    <source>
        <dbReference type="ARBA" id="ARBA00023055"/>
    </source>
</evidence>
<dbReference type="PROSITE" id="PS00737">
    <property type="entry name" value="THIOLASE_2"/>
    <property type="match status" value="1"/>
</dbReference>
<keyword evidence="5" id="KW-0446">Lipid-binding</keyword>
<dbReference type="EMBL" id="CP031165">
    <property type="protein sequence ID" value="AXV06702.1"/>
    <property type="molecule type" value="Genomic_DNA"/>
</dbReference>
<dbReference type="Pfam" id="PF00108">
    <property type="entry name" value="Thiolase_N"/>
    <property type="match status" value="1"/>
</dbReference>
<dbReference type="PIRSF" id="PIRSF000429">
    <property type="entry name" value="Ac-CoA_Ac_transf"/>
    <property type="match status" value="1"/>
</dbReference>
<dbReference type="GO" id="GO:0016747">
    <property type="term" value="F:acyltransferase activity, transferring groups other than amino-acyl groups"/>
    <property type="evidence" value="ECO:0007669"/>
    <property type="project" value="InterPro"/>
</dbReference>
<evidence type="ECO:0000259" key="8">
    <source>
        <dbReference type="Pfam" id="PF22691"/>
    </source>
</evidence>
<dbReference type="InterPro" id="IPR020613">
    <property type="entry name" value="Thiolase_CS"/>
</dbReference>
<keyword evidence="2" id="KW-0813">Transport</keyword>
<gene>
    <name evidence="9" type="ORF">DVS28_a2017</name>
</gene>
<dbReference type="GO" id="GO:0008289">
    <property type="term" value="F:lipid binding"/>
    <property type="evidence" value="ECO:0007669"/>
    <property type="project" value="UniProtKB-KW"/>
</dbReference>
<proteinExistence type="predicted"/>
<dbReference type="Gene3D" id="3.40.47.10">
    <property type="match status" value="1"/>
</dbReference>
<dbReference type="RefSeq" id="WP_114591316.1">
    <property type="nucleotide sequence ID" value="NZ_CP031165.1"/>
</dbReference>
<dbReference type="InterPro" id="IPR016039">
    <property type="entry name" value="Thiolase-like"/>
</dbReference>
<dbReference type="KEGG" id="euz:DVS28_a2017"/>
<dbReference type="InterPro" id="IPR055140">
    <property type="entry name" value="Thiolase_C_2"/>
</dbReference>
<evidence type="ECO:0000313" key="9">
    <source>
        <dbReference type="EMBL" id="AXV06702.1"/>
    </source>
</evidence>
<dbReference type="InterPro" id="IPR002155">
    <property type="entry name" value="Thiolase"/>
</dbReference>
<dbReference type="CDD" id="cd00829">
    <property type="entry name" value="SCP-x_thiolase"/>
    <property type="match status" value="1"/>
</dbReference>
<evidence type="ECO:0000256" key="2">
    <source>
        <dbReference type="ARBA" id="ARBA00022448"/>
    </source>
</evidence>
<keyword evidence="4" id="KW-0445">Lipid transport</keyword>
<keyword evidence="10" id="KW-1185">Reference proteome</keyword>
<dbReference type="AlphaFoldDB" id="A0A346XWV5"/>
<organism evidence="9 10">
    <name type="scientific">Euzebya pacifica</name>
    <dbReference type="NCBI Taxonomy" id="1608957"/>
    <lineage>
        <taxon>Bacteria</taxon>
        <taxon>Bacillati</taxon>
        <taxon>Actinomycetota</taxon>
        <taxon>Nitriliruptoria</taxon>
        <taxon>Euzebyales</taxon>
    </lineage>
</organism>
<dbReference type="PANTHER" id="PTHR42870:SF1">
    <property type="entry name" value="NON-SPECIFIC LIPID-TRANSFER PROTEIN-LIKE 2"/>
    <property type="match status" value="1"/>
</dbReference>
<evidence type="ECO:0000256" key="6">
    <source>
        <dbReference type="ARBA" id="ARBA00032316"/>
    </source>
</evidence>
<feature type="domain" description="Thiolase C-terminal" evidence="8">
    <location>
        <begin position="254"/>
        <end position="388"/>
    </location>
</feature>
<sequence>MSTQRPKVAMIAAGVTQWGARQATYRDLASEAGKNAFDSNPNLTPKDVDGIIASSVYPERSAYQGKVAPLLAETLGIRPRMFERVENQCGSGTAAIRTAQWAILAGAADVVAVVGVEKMLLPNPGEVFTNALAGLDRDWEGALGVTPPGAFALAAKAHMQKYGTTEEQLAMVSVKNHAHSMKNPYAHFHKGPDLDAVMNSRPIATPFKLFDCAPNTDGAAVVILANEDRAKELSDNPVWMLGSGQGFDAYTMANMSRDWSYWPAIEQAGRGAYESAGLSPSDVDLLETHDCFTISEILQYEGLGFCERGEGGHFVESGGSDYGGKVVVNPRGGLLACGHPIGATGVAQAHEMFVQLREEADERQVDGAQVGMSLTMSNIGSEAHCVLWGTDEVAAA</sequence>
<dbReference type="SUPFAM" id="SSF53901">
    <property type="entry name" value="Thiolase-like"/>
    <property type="match status" value="1"/>
</dbReference>
<evidence type="ECO:0000313" key="10">
    <source>
        <dbReference type="Proteomes" id="UP000264006"/>
    </source>
</evidence>
<accession>A0A346XWV5</accession>
<protein>
    <recommendedName>
        <fullName evidence="1">propanoyl-CoA C-acyltransferase</fullName>
        <ecNumber evidence="1">2.3.1.176</ecNumber>
    </recommendedName>
    <alternativeName>
        <fullName evidence="6">Propanoyl-CoA C-acyltransferase</fullName>
    </alternativeName>
</protein>
<evidence type="ECO:0000259" key="7">
    <source>
        <dbReference type="Pfam" id="PF00108"/>
    </source>
</evidence>